<feature type="compositionally biased region" description="Basic and acidic residues" evidence="1">
    <location>
        <begin position="202"/>
        <end position="222"/>
    </location>
</feature>
<keyword evidence="3" id="KW-1185">Reference proteome</keyword>
<reference evidence="2" key="2">
    <citation type="submission" date="2021-03" db="UniProtKB">
        <authorList>
            <consortium name="EnsemblPlants"/>
        </authorList>
    </citation>
    <scope>IDENTIFICATION</scope>
</reference>
<dbReference type="Gramene" id="evm.model.08.663">
    <property type="protein sequence ID" value="cds.evm.model.08.663"/>
    <property type="gene ID" value="evm.TU.08.663"/>
</dbReference>
<feature type="region of interest" description="Disordered" evidence="1">
    <location>
        <begin position="1"/>
        <end position="30"/>
    </location>
</feature>
<proteinExistence type="predicted"/>
<evidence type="ECO:0000313" key="3">
    <source>
        <dbReference type="Proteomes" id="UP000596661"/>
    </source>
</evidence>
<feature type="compositionally biased region" description="Basic and acidic residues" evidence="1">
    <location>
        <begin position="85"/>
        <end position="95"/>
    </location>
</feature>
<feature type="region of interest" description="Disordered" evidence="1">
    <location>
        <begin position="78"/>
        <end position="181"/>
    </location>
</feature>
<feature type="compositionally biased region" description="Basic and acidic residues" evidence="1">
    <location>
        <begin position="230"/>
        <end position="251"/>
    </location>
</feature>
<dbReference type="Proteomes" id="UP000596661">
    <property type="component" value="Chromosome 8"/>
</dbReference>
<organism evidence="2 3">
    <name type="scientific">Cannabis sativa</name>
    <name type="common">Hemp</name>
    <name type="synonym">Marijuana</name>
    <dbReference type="NCBI Taxonomy" id="3483"/>
    <lineage>
        <taxon>Eukaryota</taxon>
        <taxon>Viridiplantae</taxon>
        <taxon>Streptophyta</taxon>
        <taxon>Embryophyta</taxon>
        <taxon>Tracheophyta</taxon>
        <taxon>Spermatophyta</taxon>
        <taxon>Magnoliopsida</taxon>
        <taxon>eudicotyledons</taxon>
        <taxon>Gunneridae</taxon>
        <taxon>Pentapetalae</taxon>
        <taxon>rosids</taxon>
        <taxon>fabids</taxon>
        <taxon>Rosales</taxon>
        <taxon>Cannabaceae</taxon>
        <taxon>Cannabis</taxon>
    </lineage>
</organism>
<reference evidence="2" key="1">
    <citation type="submission" date="2018-11" db="EMBL/GenBank/DDBJ databases">
        <authorList>
            <person name="Grassa J C."/>
        </authorList>
    </citation>
    <scope>NUCLEOTIDE SEQUENCE [LARGE SCALE GENOMIC DNA]</scope>
</reference>
<dbReference type="EnsemblPlants" id="evm.model.08.663">
    <property type="protein sequence ID" value="cds.evm.model.08.663"/>
    <property type="gene ID" value="evm.TU.08.663"/>
</dbReference>
<dbReference type="AlphaFoldDB" id="A0A803QBZ4"/>
<evidence type="ECO:0000313" key="2">
    <source>
        <dbReference type="EnsemblPlants" id="cds.evm.model.08.663"/>
    </source>
</evidence>
<feature type="compositionally biased region" description="Polar residues" evidence="1">
    <location>
        <begin position="139"/>
        <end position="157"/>
    </location>
</feature>
<name>A0A803QBZ4_CANSA</name>
<evidence type="ECO:0000256" key="1">
    <source>
        <dbReference type="SAM" id="MobiDB-lite"/>
    </source>
</evidence>
<feature type="compositionally biased region" description="Basic and acidic residues" evidence="1">
    <location>
        <begin position="158"/>
        <end position="174"/>
    </location>
</feature>
<feature type="region of interest" description="Disordered" evidence="1">
    <location>
        <begin position="200"/>
        <end position="251"/>
    </location>
</feature>
<protein>
    <submittedName>
        <fullName evidence="2">Uncharacterized protein</fullName>
    </submittedName>
</protein>
<feature type="compositionally biased region" description="Basic and acidic residues" evidence="1">
    <location>
        <begin position="107"/>
        <end position="118"/>
    </location>
</feature>
<accession>A0A803QBZ4</accession>
<dbReference type="EMBL" id="UZAU01000690">
    <property type="status" value="NOT_ANNOTATED_CDS"/>
    <property type="molecule type" value="Genomic_DNA"/>
</dbReference>
<sequence>MIPSGDKKDQNEDKIANDVAGEKDKPNESNPMVIMARKLQLTESKLSQYDQLNAILLRKMTRMEIVMTVLTKRNPAVQTAPTTDALRRVDPKDPRTYNPHKDKRKRVIDETLKKDHSSKQQKKSKTVSQPSQKKKGNHASRQGNQTNFGGRATQNDKTNARDKKSTSQKDKHCCNDSNNQSDDVDEAYLVLDGNSRSLSTNDLRRRLNEKKEKARTEKDTPHGDNLTNHINDRVRKRDSSSDKTQRLERKDKELMKLTKKISRKQNGTVRLVEKVILGIDPQLEGPTGSVQETICGSKGFDLEVSSLTNVKQQPGESLKKYIQCMMDVAGKNKVTNDMKMVALTSRLAIKSLLWGDLQSKRVKTSNYFLTRAQGFINLEDAYAQAYEVLPAPSTNTETTKTSQMTVPLTYHPVTAFTTPTVYRPSASA</sequence>
<feature type="compositionally biased region" description="Basic and acidic residues" evidence="1">
    <location>
        <begin position="1"/>
        <end position="27"/>
    </location>
</feature>